<organism evidence="8 9">
    <name type="scientific">Actinoallomurus oryzae</name>
    <dbReference type="NCBI Taxonomy" id="502180"/>
    <lineage>
        <taxon>Bacteria</taxon>
        <taxon>Bacillati</taxon>
        <taxon>Actinomycetota</taxon>
        <taxon>Actinomycetes</taxon>
        <taxon>Streptosporangiales</taxon>
        <taxon>Thermomonosporaceae</taxon>
        <taxon>Actinoallomurus</taxon>
    </lineage>
</organism>
<dbReference type="Pfam" id="PF07992">
    <property type="entry name" value="Pyr_redox_2"/>
    <property type="match status" value="1"/>
</dbReference>
<dbReference type="Gene3D" id="3.30.390.30">
    <property type="match status" value="1"/>
</dbReference>
<dbReference type="Pfam" id="PF14759">
    <property type="entry name" value="Reductase_C"/>
    <property type="match status" value="1"/>
</dbReference>
<dbReference type="InterPro" id="IPR036188">
    <property type="entry name" value="FAD/NAD-bd_sf"/>
</dbReference>
<evidence type="ECO:0000256" key="5">
    <source>
        <dbReference type="SAM" id="MobiDB-lite"/>
    </source>
</evidence>
<keyword evidence="3" id="KW-0274">FAD</keyword>
<dbReference type="PANTHER" id="PTHR43557">
    <property type="entry name" value="APOPTOSIS-INDUCING FACTOR 1"/>
    <property type="match status" value="1"/>
</dbReference>
<dbReference type="SUPFAM" id="SSF55424">
    <property type="entry name" value="FAD/NAD-linked reductases, dimerisation (C-terminal) domain"/>
    <property type="match status" value="1"/>
</dbReference>
<comment type="cofactor">
    <cofactor evidence="1">
        <name>FAD</name>
        <dbReference type="ChEBI" id="CHEBI:57692"/>
    </cofactor>
</comment>
<protein>
    <submittedName>
        <fullName evidence="8">FAD-dependent oxidoreductase</fullName>
    </submittedName>
</protein>
<keyword evidence="4" id="KW-0560">Oxidoreductase</keyword>
<dbReference type="InterPro" id="IPR023753">
    <property type="entry name" value="FAD/NAD-binding_dom"/>
</dbReference>
<dbReference type="PANTHER" id="PTHR43557:SF2">
    <property type="entry name" value="RIESKE DOMAIN-CONTAINING PROTEIN-RELATED"/>
    <property type="match status" value="1"/>
</dbReference>
<evidence type="ECO:0000256" key="3">
    <source>
        <dbReference type="ARBA" id="ARBA00022827"/>
    </source>
</evidence>
<dbReference type="PRINTS" id="PR00368">
    <property type="entry name" value="FADPNR"/>
</dbReference>
<dbReference type="Gene3D" id="3.50.50.60">
    <property type="entry name" value="FAD/NAD(P)-binding domain"/>
    <property type="match status" value="2"/>
</dbReference>
<accession>A0ABP8R6D4</accession>
<evidence type="ECO:0000313" key="9">
    <source>
        <dbReference type="Proteomes" id="UP001500503"/>
    </source>
</evidence>
<evidence type="ECO:0000259" key="7">
    <source>
        <dbReference type="Pfam" id="PF14759"/>
    </source>
</evidence>
<keyword evidence="2" id="KW-0285">Flavoprotein</keyword>
<dbReference type="InterPro" id="IPR016156">
    <property type="entry name" value="FAD/NAD-linked_Rdtase_dimer_sf"/>
</dbReference>
<dbReference type="PRINTS" id="PR00411">
    <property type="entry name" value="PNDRDTASEI"/>
</dbReference>
<comment type="caution">
    <text evidence="8">The sequence shown here is derived from an EMBL/GenBank/DDBJ whole genome shotgun (WGS) entry which is preliminary data.</text>
</comment>
<keyword evidence="9" id="KW-1185">Reference proteome</keyword>
<evidence type="ECO:0000259" key="6">
    <source>
        <dbReference type="Pfam" id="PF07992"/>
    </source>
</evidence>
<feature type="region of interest" description="Disordered" evidence="5">
    <location>
        <begin position="1"/>
        <end position="28"/>
    </location>
</feature>
<feature type="domain" description="Reductase C-terminal" evidence="7">
    <location>
        <begin position="351"/>
        <end position="434"/>
    </location>
</feature>
<dbReference type="EMBL" id="BAABHF010000061">
    <property type="protein sequence ID" value="GAA4519188.1"/>
    <property type="molecule type" value="Genomic_DNA"/>
</dbReference>
<evidence type="ECO:0000256" key="1">
    <source>
        <dbReference type="ARBA" id="ARBA00001974"/>
    </source>
</evidence>
<reference evidence="9" key="1">
    <citation type="journal article" date="2019" name="Int. J. Syst. Evol. Microbiol.">
        <title>The Global Catalogue of Microorganisms (GCM) 10K type strain sequencing project: providing services to taxonomists for standard genome sequencing and annotation.</title>
        <authorList>
            <consortium name="The Broad Institute Genomics Platform"/>
            <consortium name="The Broad Institute Genome Sequencing Center for Infectious Disease"/>
            <person name="Wu L."/>
            <person name="Ma J."/>
        </authorList>
    </citation>
    <scope>NUCLEOTIDE SEQUENCE [LARGE SCALE GENOMIC DNA]</scope>
    <source>
        <strain evidence="9">JCM 17933</strain>
    </source>
</reference>
<evidence type="ECO:0000313" key="8">
    <source>
        <dbReference type="EMBL" id="GAA4519188.1"/>
    </source>
</evidence>
<dbReference type="Proteomes" id="UP001500503">
    <property type="component" value="Unassembled WGS sequence"/>
</dbReference>
<dbReference type="SUPFAM" id="SSF51905">
    <property type="entry name" value="FAD/NAD(P)-binding domain"/>
    <property type="match status" value="1"/>
</dbReference>
<name>A0ABP8R6D4_9ACTN</name>
<sequence length="447" mass="46735">MADSDGRAASTHAAVPDPLPETGMSEGTLIVGGSQAGVQLAVSLRQLGDTSPIVLVGEETRPPYQRPPLSKEFLAGRADLDSLAFRTPGFYADSGIDLVCGERVTEVSLSASGPVGSGVATTASGRELPFDRLALTVGADARRLPLPGAHLGGICYLRDHDDAVDLRARLATAANVIVVGGGFIGLEVASAARAAGPSVTVVEAADRLMARAVGPVVSEFYLRAHRRRGIDVRLSAGVTGFEGERGQVTTVELSDGTRLPADLVLVGIGVLPRTELAEQLGLTCDQGIVVDTHARTSDPTVVAAGDCTVQPHPMTGQGRVRLESVQNAVAQAQAAASTLLGRPNGVTPVPWFWSYQGDLKLQIAGLSADHDDQVVRGDPDDESFSVLYYRRNRLLAIDAVNRPADYMAVRKALGRGATIARDRAGDPTVPLKSLIGDPAAIAHRTDT</sequence>
<evidence type="ECO:0000256" key="2">
    <source>
        <dbReference type="ARBA" id="ARBA00022630"/>
    </source>
</evidence>
<gene>
    <name evidence="8" type="ORF">GCM10023191_094440</name>
</gene>
<dbReference type="InterPro" id="IPR028202">
    <property type="entry name" value="Reductase_C"/>
</dbReference>
<proteinExistence type="predicted"/>
<evidence type="ECO:0000256" key="4">
    <source>
        <dbReference type="ARBA" id="ARBA00023002"/>
    </source>
</evidence>
<feature type="domain" description="FAD/NAD(P)-binding" evidence="6">
    <location>
        <begin position="29"/>
        <end position="332"/>
    </location>
</feature>
<dbReference type="InterPro" id="IPR050446">
    <property type="entry name" value="FAD-oxidoreductase/Apoptosis"/>
</dbReference>